<dbReference type="OrthoDB" id="9997739at2759"/>
<evidence type="ECO:0000313" key="3">
    <source>
        <dbReference type="EMBL" id="RIB00865.1"/>
    </source>
</evidence>
<dbReference type="Proteomes" id="UP000266673">
    <property type="component" value="Unassembled WGS sequence"/>
</dbReference>
<evidence type="ECO:0000259" key="2">
    <source>
        <dbReference type="PROSITE" id="PS51886"/>
    </source>
</evidence>
<evidence type="ECO:0000313" key="4">
    <source>
        <dbReference type="Proteomes" id="UP000266673"/>
    </source>
</evidence>
<evidence type="ECO:0000259" key="1">
    <source>
        <dbReference type="PROSITE" id="PS50097"/>
    </source>
</evidence>
<accession>A0A397TRT0</accession>
<sequence>MSQINTKLLERFSNDFAQLLETKYDYNVVVKVGNQNFNLHSLVLYQRSSFFRKELSTATKKNNIIEITLIDTSVEAFKVLIKYIYTGTIAFEEAEPSSIFDLLVPSSKLGFQDNNNFKTLQTFCTDILAKHPNLVFDSDDFSSVQENALITLLKRDDLQIEESKIWDKIIQWGKNDENFLALKTTLDKCIPLIRYFQIPARDIGIKVKPYHKILGSNLWDDIITKIMVPDVSVSSAILPARKKIPVQLPVREAHFVNPSSVINDEHFAEISSVIVAHRYMIGSRDGFTREAFHRLCDNVPGTVVVTKVNNTNEILGGYNPLVWNKQGKYFATTDSFIFSLKTQNLPDSILSRIINTRSAIGCYSDFGPILGGAFYVHNDKKIWLYQHSDSIYEKRLRSDNYSLLIDEFEVFQVLKN</sequence>
<dbReference type="Pfam" id="PF07534">
    <property type="entry name" value="TLD"/>
    <property type="match status" value="1"/>
</dbReference>
<comment type="caution">
    <text evidence="3">The sequence shown here is derived from an EMBL/GenBank/DDBJ whole genome shotgun (WGS) entry which is preliminary data.</text>
</comment>
<protein>
    <recommendedName>
        <fullName evidence="5">BTB/POZ protein</fullName>
    </recommendedName>
</protein>
<dbReference type="Gene3D" id="1.25.40.420">
    <property type="match status" value="1"/>
</dbReference>
<name>A0A397TRT0_9GLOM</name>
<dbReference type="EMBL" id="QKWP01003527">
    <property type="protein sequence ID" value="RIB00865.1"/>
    <property type="molecule type" value="Genomic_DNA"/>
</dbReference>
<dbReference type="SMART" id="SM00225">
    <property type="entry name" value="BTB"/>
    <property type="match status" value="1"/>
</dbReference>
<keyword evidence="4" id="KW-1185">Reference proteome</keyword>
<dbReference type="Gene3D" id="3.30.710.10">
    <property type="entry name" value="Potassium Channel Kv1.1, Chain A"/>
    <property type="match status" value="1"/>
</dbReference>
<dbReference type="PANTHER" id="PTHR46306:SF1">
    <property type="entry name" value="BTB_POZ DOMAIN-CONTAINING PROTEIN 9"/>
    <property type="match status" value="1"/>
</dbReference>
<dbReference type="PROSITE" id="PS50097">
    <property type="entry name" value="BTB"/>
    <property type="match status" value="1"/>
</dbReference>
<proteinExistence type="predicted"/>
<dbReference type="GO" id="GO:0005737">
    <property type="term" value="C:cytoplasm"/>
    <property type="evidence" value="ECO:0007669"/>
    <property type="project" value="TreeGrafter"/>
</dbReference>
<dbReference type="InterPro" id="IPR000210">
    <property type="entry name" value="BTB/POZ_dom"/>
</dbReference>
<gene>
    <name evidence="3" type="ORF">C2G38_2150698</name>
</gene>
<feature type="domain" description="TLDc" evidence="2">
    <location>
        <begin position="254"/>
        <end position="414"/>
    </location>
</feature>
<organism evidence="3 4">
    <name type="scientific">Gigaspora rosea</name>
    <dbReference type="NCBI Taxonomy" id="44941"/>
    <lineage>
        <taxon>Eukaryota</taxon>
        <taxon>Fungi</taxon>
        <taxon>Fungi incertae sedis</taxon>
        <taxon>Mucoromycota</taxon>
        <taxon>Glomeromycotina</taxon>
        <taxon>Glomeromycetes</taxon>
        <taxon>Diversisporales</taxon>
        <taxon>Gigasporaceae</taxon>
        <taxon>Gigaspora</taxon>
    </lineage>
</organism>
<dbReference type="InterPro" id="IPR011705">
    <property type="entry name" value="BACK"/>
</dbReference>
<evidence type="ECO:0008006" key="5">
    <source>
        <dbReference type="Google" id="ProtNLM"/>
    </source>
</evidence>
<dbReference type="InterPro" id="IPR011333">
    <property type="entry name" value="SKP1/BTB/POZ_sf"/>
</dbReference>
<feature type="domain" description="BTB" evidence="1">
    <location>
        <begin position="26"/>
        <end position="93"/>
    </location>
</feature>
<dbReference type="SUPFAM" id="SSF54695">
    <property type="entry name" value="POZ domain"/>
    <property type="match status" value="1"/>
</dbReference>
<dbReference type="PROSITE" id="PS51886">
    <property type="entry name" value="TLDC"/>
    <property type="match status" value="1"/>
</dbReference>
<dbReference type="PANTHER" id="PTHR46306">
    <property type="entry name" value="BTB/POZ DOMAIN-CONTAINING PROTEIN 9"/>
    <property type="match status" value="1"/>
</dbReference>
<dbReference type="InterPro" id="IPR006571">
    <property type="entry name" value="TLDc_dom"/>
</dbReference>
<dbReference type="AlphaFoldDB" id="A0A397TRT0"/>
<reference evidence="3 4" key="1">
    <citation type="submission" date="2018-06" db="EMBL/GenBank/DDBJ databases">
        <title>Comparative genomics reveals the genomic features of Rhizophagus irregularis, R. cerebriforme, R. diaphanum and Gigaspora rosea, and their symbiotic lifestyle signature.</title>
        <authorList>
            <person name="Morin E."/>
            <person name="San Clemente H."/>
            <person name="Chen E.C.H."/>
            <person name="De La Providencia I."/>
            <person name="Hainaut M."/>
            <person name="Kuo A."/>
            <person name="Kohler A."/>
            <person name="Murat C."/>
            <person name="Tang N."/>
            <person name="Roy S."/>
            <person name="Loubradou J."/>
            <person name="Henrissat B."/>
            <person name="Grigoriev I.V."/>
            <person name="Corradi N."/>
            <person name="Roux C."/>
            <person name="Martin F.M."/>
        </authorList>
    </citation>
    <scope>NUCLEOTIDE SEQUENCE [LARGE SCALE GENOMIC DNA]</scope>
    <source>
        <strain evidence="3 4">DAOM 194757</strain>
    </source>
</reference>
<dbReference type="Pfam" id="PF07707">
    <property type="entry name" value="BACK"/>
    <property type="match status" value="1"/>
</dbReference>
<dbReference type="Pfam" id="PF00651">
    <property type="entry name" value="BTB"/>
    <property type="match status" value="1"/>
</dbReference>
<dbReference type="InterPro" id="IPR052407">
    <property type="entry name" value="BTB_POZ_domain_cont_9"/>
</dbReference>